<gene>
    <name evidence="2" type="ORF">CHRY9393_02323</name>
</gene>
<dbReference type="Proteomes" id="UP000445309">
    <property type="component" value="Unassembled WGS sequence"/>
</dbReference>
<dbReference type="InterPro" id="IPR046230">
    <property type="entry name" value="DUF6263"/>
</dbReference>
<accession>A0A6N4XV52</accession>
<evidence type="ECO:0000256" key="1">
    <source>
        <dbReference type="SAM" id="MobiDB-lite"/>
    </source>
</evidence>
<dbReference type="Pfam" id="PF19777">
    <property type="entry name" value="DUF6263"/>
    <property type="match status" value="1"/>
</dbReference>
<name>A0A6N4XV52_9FLAO</name>
<dbReference type="EMBL" id="CACVBY010000054">
    <property type="protein sequence ID" value="CAA7390027.1"/>
    <property type="molecule type" value="Genomic_DNA"/>
</dbReference>
<feature type="region of interest" description="Disordered" evidence="1">
    <location>
        <begin position="347"/>
        <end position="371"/>
    </location>
</feature>
<organism evidence="2 3">
    <name type="scientific">Chryseobacterium fistulae</name>
    <dbReference type="NCBI Taxonomy" id="2675058"/>
    <lineage>
        <taxon>Bacteria</taxon>
        <taxon>Pseudomonadati</taxon>
        <taxon>Bacteroidota</taxon>
        <taxon>Flavobacteriia</taxon>
        <taxon>Flavobacteriales</taxon>
        <taxon>Weeksellaceae</taxon>
        <taxon>Chryseobacterium group</taxon>
        <taxon>Chryseobacterium</taxon>
    </lineage>
</organism>
<keyword evidence="3" id="KW-1185">Reference proteome</keyword>
<evidence type="ECO:0000313" key="2">
    <source>
        <dbReference type="EMBL" id="CAA7390027.1"/>
    </source>
</evidence>
<dbReference type="AlphaFoldDB" id="A0A6N4XV52"/>
<sequence>MITAQGILENIKTVVKLKLKNQMKNIAVLTLISCITLFSCKKETAKVTKVDPKTGKTITVEVPADSVAKVEENPAIKDSLGVFTQSFKLEKGKTYPLTTYQRDVKTMTDPQGKSITATSESTDEMSATVNDIKGNVYDITLNIIAKRNSQSAQGKTIVVDTKQSIPKEDDLKMIWNINKALTNNKLNLKMDNKGNVISITGFEPVYTKVSTAVGTIVKEANQKASIVASLKETFNAEVLKDQLNKNLILIPKKGAKIGEKWTKSENADPSGKIKITSNYVLKNVGNGVAEVSLTGGIPKKTEKKKDGEITHSLSSELVQNGSIKFDQTTGWITNQNITVKTTQIETISDGKQSQSMKSISNSSVMVNPSAK</sequence>
<protein>
    <submittedName>
        <fullName evidence="2">Uncharacterized protein</fullName>
    </submittedName>
</protein>
<reference evidence="2 3" key="1">
    <citation type="submission" date="2020-01" db="EMBL/GenBank/DDBJ databases">
        <authorList>
            <person name="Rodrigo-Torres L."/>
            <person name="Arahal R. D."/>
            <person name="Lucena T."/>
        </authorList>
    </citation>
    <scope>NUCLEOTIDE SEQUENCE [LARGE SCALE GENOMIC DNA]</scope>
    <source>
        <strain evidence="2 3">CECT 9393</strain>
    </source>
</reference>
<proteinExistence type="predicted"/>
<evidence type="ECO:0000313" key="3">
    <source>
        <dbReference type="Proteomes" id="UP000445309"/>
    </source>
</evidence>
<feature type="compositionally biased region" description="Low complexity" evidence="1">
    <location>
        <begin position="351"/>
        <end position="371"/>
    </location>
</feature>